<gene>
    <name evidence="12" type="ORF">A3Q56_02008</name>
</gene>
<dbReference type="GO" id="GO:0004983">
    <property type="term" value="F:neuropeptide Y receptor activity"/>
    <property type="evidence" value="ECO:0007669"/>
    <property type="project" value="InterPro"/>
</dbReference>
<evidence type="ECO:0000313" key="13">
    <source>
        <dbReference type="Proteomes" id="UP000078046"/>
    </source>
</evidence>
<evidence type="ECO:0000256" key="5">
    <source>
        <dbReference type="ARBA" id="ARBA00023040"/>
    </source>
</evidence>
<evidence type="ECO:0000259" key="11">
    <source>
        <dbReference type="PROSITE" id="PS50262"/>
    </source>
</evidence>
<dbReference type="AlphaFoldDB" id="A0A177B9B5"/>
<evidence type="ECO:0000256" key="2">
    <source>
        <dbReference type="ARBA" id="ARBA00010663"/>
    </source>
</evidence>
<comment type="subcellular location">
    <subcellularLocation>
        <location evidence="1">Membrane</location>
        <topology evidence="1">Multi-pass membrane protein</topology>
    </subcellularLocation>
</comment>
<evidence type="ECO:0000313" key="12">
    <source>
        <dbReference type="EMBL" id="OAF70243.1"/>
    </source>
</evidence>
<dbReference type="Proteomes" id="UP000078046">
    <property type="component" value="Unassembled WGS sequence"/>
</dbReference>
<dbReference type="PRINTS" id="PR01012">
    <property type="entry name" value="NRPEPTIDEYR"/>
</dbReference>
<evidence type="ECO:0000256" key="10">
    <source>
        <dbReference type="SAM" id="Phobius"/>
    </source>
</evidence>
<protein>
    <submittedName>
        <fullName evidence="12">Rhodopsin</fullName>
    </submittedName>
</protein>
<dbReference type="OrthoDB" id="5987936at2759"/>
<feature type="transmembrane region" description="Helical" evidence="10">
    <location>
        <begin position="151"/>
        <end position="169"/>
    </location>
</feature>
<comment type="caution">
    <text evidence="12">The sequence shown here is derived from an EMBL/GenBank/DDBJ whole genome shotgun (WGS) entry which is preliminary data.</text>
</comment>
<evidence type="ECO:0000256" key="3">
    <source>
        <dbReference type="ARBA" id="ARBA00022692"/>
    </source>
</evidence>
<feature type="transmembrane region" description="Helical" evidence="10">
    <location>
        <begin position="295"/>
        <end position="321"/>
    </location>
</feature>
<dbReference type="InterPro" id="IPR000276">
    <property type="entry name" value="GPCR_Rhodpsn"/>
</dbReference>
<dbReference type="InterPro" id="IPR000611">
    <property type="entry name" value="NPY_rcpt"/>
</dbReference>
<evidence type="ECO:0000256" key="7">
    <source>
        <dbReference type="ARBA" id="ARBA00023170"/>
    </source>
</evidence>
<feature type="transmembrane region" description="Helical" evidence="10">
    <location>
        <begin position="66"/>
        <end position="89"/>
    </location>
</feature>
<reference evidence="12 13" key="1">
    <citation type="submission" date="2016-04" db="EMBL/GenBank/DDBJ databases">
        <title>The genome of Intoshia linei affirms orthonectids as highly simplified spiralians.</title>
        <authorList>
            <person name="Mikhailov K.V."/>
            <person name="Slusarev G.S."/>
            <person name="Nikitin M.A."/>
            <person name="Logacheva M.D."/>
            <person name="Penin A."/>
            <person name="Aleoshin V."/>
            <person name="Panchin Y.V."/>
        </authorList>
    </citation>
    <scope>NUCLEOTIDE SEQUENCE [LARGE SCALE GENOMIC DNA]</scope>
    <source>
        <strain evidence="12">Intl2013</strain>
        <tissue evidence="12">Whole animal</tissue>
    </source>
</reference>
<dbReference type="GO" id="GO:0005886">
    <property type="term" value="C:plasma membrane"/>
    <property type="evidence" value="ECO:0007669"/>
    <property type="project" value="TreeGrafter"/>
</dbReference>
<dbReference type="PANTHER" id="PTHR45695:SF15">
    <property type="entry name" value="OPSIN RH2"/>
    <property type="match status" value="1"/>
</dbReference>
<feature type="transmembrane region" description="Helical" evidence="10">
    <location>
        <begin position="259"/>
        <end position="283"/>
    </location>
</feature>
<dbReference type="InterPro" id="IPR017452">
    <property type="entry name" value="GPCR_Rhodpsn_7TM"/>
</dbReference>
<keyword evidence="6 10" id="KW-0472">Membrane</keyword>
<dbReference type="PROSITE" id="PS00237">
    <property type="entry name" value="G_PROTEIN_RECEP_F1_1"/>
    <property type="match status" value="1"/>
</dbReference>
<evidence type="ECO:0000256" key="1">
    <source>
        <dbReference type="ARBA" id="ARBA00004141"/>
    </source>
</evidence>
<dbReference type="EMBL" id="LWCA01000170">
    <property type="protein sequence ID" value="OAF70243.1"/>
    <property type="molecule type" value="Genomic_DNA"/>
</dbReference>
<keyword evidence="8 9" id="KW-0807">Transducer</keyword>
<dbReference type="PROSITE" id="PS50262">
    <property type="entry name" value="G_PROTEIN_RECEP_F1_2"/>
    <property type="match status" value="1"/>
</dbReference>
<dbReference type="Pfam" id="PF00001">
    <property type="entry name" value="7tm_1"/>
    <property type="match status" value="1"/>
</dbReference>
<evidence type="ECO:0000256" key="8">
    <source>
        <dbReference type="ARBA" id="ARBA00023224"/>
    </source>
</evidence>
<dbReference type="PANTHER" id="PTHR45695">
    <property type="entry name" value="LEUCOKININ RECEPTOR-RELATED"/>
    <property type="match status" value="1"/>
</dbReference>
<feature type="domain" description="G-protein coupled receptors family 1 profile" evidence="11">
    <location>
        <begin position="48"/>
        <end position="318"/>
    </location>
</feature>
<keyword evidence="13" id="KW-1185">Reference proteome</keyword>
<dbReference type="Gene3D" id="1.20.1070.10">
    <property type="entry name" value="Rhodopsin 7-helix transmembrane proteins"/>
    <property type="match status" value="1"/>
</dbReference>
<comment type="similarity">
    <text evidence="2 9">Belongs to the G-protein coupled receptor 1 family.</text>
</comment>
<proteinExistence type="inferred from homology"/>
<feature type="transmembrane region" description="Helical" evidence="10">
    <location>
        <begin position="109"/>
        <end position="131"/>
    </location>
</feature>
<dbReference type="SUPFAM" id="SSF81321">
    <property type="entry name" value="Family A G protein-coupled receptor-like"/>
    <property type="match status" value="1"/>
</dbReference>
<dbReference type="PRINTS" id="PR00237">
    <property type="entry name" value="GPCRRHODOPSN"/>
</dbReference>
<feature type="transmembrane region" description="Helical" evidence="10">
    <location>
        <begin position="196"/>
        <end position="218"/>
    </location>
</feature>
<sequence length="361" mass="41450">MKYVNASRKMSIKPELVMEILYNDIYPTSVEWVFVFLYIVTFLLGTIGNLLVVISYAKFDKLRNTVYTLILNLAISDLIVIFTCMPTTILGDITETWFLGKDMCKIFGFIQGISVSVSIFTLVCISVERYFGICRSTKSAKTHLNSCYKSLAFVWLLAIIVNSPNLFILSTKSPFEDFTILFTTCYETWSPKKQLIYQSILMVIIFVVPFFCMLFFYIQISLKMKSSLNERNKTLYANNYTHAKTKNNSSRRNKSRKRVAHMLVVINILFFVLCLPVYLLNIARYSKILNETSELVVYMALTAHWFVGLNSAINPIIYCLMSAKFRSAFGSICHINVLIPNSNTILKKLSTTSTMHRNNLI</sequence>
<accession>A0A177B9B5</accession>
<keyword evidence="5 9" id="KW-0297">G-protein coupled receptor</keyword>
<organism evidence="12 13">
    <name type="scientific">Intoshia linei</name>
    <dbReference type="NCBI Taxonomy" id="1819745"/>
    <lineage>
        <taxon>Eukaryota</taxon>
        <taxon>Metazoa</taxon>
        <taxon>Spiralia</taxon>
        <taxon>Lophotrochozoa</taxon>
        <taxon>Mesozoa</taxon>
        <taxon>Orthonectida</taxon>
        <taxon>Rhopaluridae</taxon>
        <taxon>Intoshia</taxon>
    </lineage>
</organism>
<evidence type="ECO:0000256" key="6">
    <source>
        <dbReference type="ARBA" id="ARBA00023136"/>
    </source>
</evidence>
<name>A0A177B9B5_9BILA</name>
<keyword evidence="7 9" id="KW-0675">Receptor</keyword>
<evidence type="ECO:0000256" key="9">
    <source>
        <dbReference type="RuleBase" id="RU000688"/>
    </source>
</evidence>
<evidence type="ECO:0000256" key="4">
    <source>
        <dbReference type="ARBA" id="ARBA00022989"/>
    </source>
</evidence>
<keyword evidence="4 10" id="KW-1133">Transmembrane helix</keyword>
<feature type="transmembrane region" description="Helical" evidence="10">
    <location>
        <begin position="32"/>
        <end position="54"/>
    </location>
</feature>
<keyword evidence="3 9" id="KW-0812">Transmembrane</keyword>